<keyword evidence="2" id="KW-1185">Reference proteome</keyword>
<name>A0ACC3C095_PYRYE</name>
<dbReference type="EMBL" id="CM020619">
    <property type="protein sequence ID" value="KAK1863640.1"/>
    <property type="molecule type" value="Genomic_DNA"/>
</dbReference>
<evidence type="ECO:0000313" key="2">
    <source>
        <dbReference type="Proteomes" id="UP000798662"/>
    </source>
</evidence>
<dbReference type="Proteomes" id="UP000798662">
    <property type="component" value="Chromosome 2"/>
</dbReference>
<organism evidence="1 2">
    <name type="scientific">Pyropia yezoensis</name>
    <name type="common">Susabi-nori</name>
    <name type="synonym">Porphyra yezoensis</name>
    <dbReference type="NCBI Taxonomy" id="2788"/>
    <lineage>
        <taxon>Eukaryota</taxon>
        <taxon>Rhodophyta</taxon>
        <taxon>Bangiophyceae</taxon>
        <taxon>Bangiales</taxon>
        <taxon>Bangiaceae</taxon>
        <taxon>Pyropia</taxon>
    </lineage>
</organism>
<accession>A0ACC3C095</accession>
<proteinExistence type="predicted"/>
<protein>
    <submittedName>
        <fullName evidence="1">Uncharacterized protein</fullName>
    </submittedName>
</protein>
<gene>
    <name evidence="1" type="ORF">I4F81_006194</name>
</gene>
<reference evidence="1" key="1">
    <citation type="submission" date="2019-11" db="EMBL/GenBank/DDBJ databases">
        <title>Nori genome reveals adaptations in red seaweeds to the harsh intertidal environment.</title>
        <authorList>
            <person name="Wang D."/>
            <person name="Mao Y."/>
        </authorList>
    </citation>
    <scope>NUCLEOTIDE SEQUENCE</scope>
    <source>
        <tissue evidence="1">Gametophyte</tissue>
    </source>
</reference>
<evidence type="ECO:0000313" key="1">
    <source>
        <dbReference type="EMBL" id="KAK1863640.1"/>
    </source>
</evidence>
<sequence length="604" mass="60378">MAGNNEADGTVRRRPPHNVAGAGGAAAAAVAANANAAGGDGAGGGGHGTLAPPFPVAGPPLPGGWRKDLPSIALFTTLYFLQGVPMGITFGTVPFLLKASASPASYASLGLFSFAGWPYSLKLGWSPLVDGLHWARAGRRRSWVLPVQAMCGGVLLAAAGWVEAAVARGAVGALTAFFFGIVGLAATQDIAVDGWALSRLRERSYGSVCQSVGLTAGYFSAFTVFLSLNNDAFCDRFVHPALARLAAAVSSAPALFPLGGGGSAPPTAGALLSLAGLLRTAGCAYLLITVVVLLWVPEEPPSPARGGDGVVAPAASVPSRPCDAPRNGGGSSSGGNDGGSGDGAATSPATVYAQLAAIIRLPAIRHLCVLLLASKLPFAAHDGATALKLLDAGVPKADLAAMAALHVPLELGATLLAGRAAAGGHPAGPFLAAYRLRLLLAAVSPLLVAAAAVGVAPDGTVAWWYWWSIFIVGAAYQAGGAAGMFVSMGAFFAAIGDEGVGGTYLTLLNTINNGGGTWPRAPVLAAMEAATVRSCGGGGGGGGAAAADCTVTRDGYYPVSAVLVAAGIPIYWWVLRRGLPAVEALPRAAWRVGRGGAGTPTKRQ</sequence>
<comment type="caution">
    <text evidence="1">The sequence shown here is derived from an EMBL/GenBank/DDBJ whole genome shotgun (WGS) entry which is preliminary data.</text>
</comment>